<organism evidence="7 8">
    <name type="scientific">Aetokthonos hydrillicola Thurmond2011</name>
    <dbReference type="NCBI Taxonomy" id="2712845"/>
    <lineage>
        <taxon>Bacteria</taxon>
        <taxon>Bacillati</taxon>
        <taxon>Cyanobacteriota</taxon>
        <taxon>Cyanophyceae</taxon>
        <taxon>Nostocales</taxon>
        <taxon>Hapalosiphonaceae</taxon>
        <taxon>Aetokthonos</taxon>
    </lineage>
</organism>
<comment type="caution">
    <text evidence="7">The sequence shown here is derived from an EMBL/GenBank/DDBJ whole genome shotgun (WGS) entry which is preliminary data.</text>
</comment>
<dbReference type="SUPFAM" id="SSF54368">
    <property type="entry name" value="Glutamine synthetase, N-terminal domain"/>
    <property type="match status" value="1"/>
</dbReference>
<dbReference type="SMART" id="SM01230">
    <property type="entry name" value="Gln-synt_C"/>
    <property type="match status" value="1"/>
</dbReference>
<dbReference type="SUPFAM" id="SSF55931">
    <property type="entry name" value="Glutamine synthetase/guanido kinase"/>
    <property type="match status" value="1"/>
</dbReference>
<evidence type="ECO:0000256" key="4">
    <source>
        <dbReference type="PROSITE-ProRule" id="PRU01331"/>
    </source>
</evidence>
<dbReference type="InterPro" id="IPR008146">
    <property type="entry name" value="Gln_synth_cat_dom"/>
</dbReference>
<keyword evidence="8" id="KW-1185">Reference proteome</keyword>
<sequence length="496" mass="55590">MKRPGFIERHNLWTEIQKEASQKIKAVVKEQDLLLIRTAWSDQHGIVHSKWLLPQEFLSTLENGMHISTGTFLFDTGSAMVFNPFVPGGSLDIPLMTGGPNIVAVPDPDTFTILPWAKRTGFILCDEYFQNGQAMPFSSRGILRQSLAELDQRGLEYIIGLEVEWYLAKLEDPMLEFTHVGSYGKPGEPALISAVEHSFQYLSEPHNPEIHDLLLVLAENLVKMGLPLRSIENEGGIGQYEFTFDAMPALQAADTMMILRMATKQICRQQGYIASFMCLPKLQGCSSNGWHVHQSLVDRTTGENAFMSADSKILISDLGKHFIGGILKHANAASVFATPTINGYKRYRSHSLAPDRVGWGLENRGAMIRLLGGFDNPSTHIENRIGESAANPYLYIASQLISGLDGIDYQLDPGSPTEEPYAAEHPMLPKSLSEAISHLSQSTLFSQKMGQEFINFITKIKQSEINRFLESVTDQLPEEYLTQVTDWEQREYFELF</sequence>
<evidence type="ECO:0000256" key="5">
    <source>
        <dbReference type="RuleBase" id="RU000384"/>
    </source>
</evidence>
<comment type="similarity">
    <text evidence="1 4 5">Belongs to the glutamine synthetase family.</text>
</comment>
<dbReference type="AlphaFoldDB" id="A0AAP5M7J0"/>
<feature type="domain" description="GS catalytic" evidence="6">
    <location>
        <begin position="139"/>
        <end position="496"/>
    </location>
</feature>
<evidence type="ECO:0000313" key="8">
    <source>
        <dbReference type="Proteomes" id="UP000667802"/>
    </source>
</evidence>
<gene>
    <name evidence="7" type="ORF">G7B40_011360</name>
</gene>
<evidence type="ECO:0000256" key="3">
    <source>
        <dbReference type="ARBA" id="ARBA00045640"/>
    </source>
</evidence>
<dbReference type="GO" id="GO:0006542">
    <property type="term" value="P:glutamine biosynthetic process"/>
    <property type="evidence" value="ECO:0007669"/>
    <property type="project" value="InterPro"/>
</dbReference>
<protein>
    <recommendedName>
        <fullName evidence="2">glutamine synthetase</fullName>
        <ecNumber evidence="2">6.3.1.2</ecNumber>
    </recommendedName>
</protein>
<dbReference type="InterPro" id="IPR014746">
    <property type="entry name" value="Gln_synth/guanido_kin_cat_dom"/>
</dbReference>
<name>A0AAP5M7J0_9CYAN</name>
<reference evidence="8" key="1">
    <citation type="journal article" date="2021" name="Science">
        <title>Hunting the eagle killer: A cyanobacterial neurotoxin causes vacuolar myelinopathy.</title>
        <authorList>
            <person name="Breinlinger S."/>
            <person name="Phillips T.J."/>
            <person name="Haram B.N."/>
            <person name="Mares J."/>
            <person name="Martinez Yerena J.A."/>
            <person name="Hrouzek P."/>
            <person name="Sobotka R."/>
            <person name="Henderson W.M."/>
            <person name="Schmieder P."/>
            <person name="Williams S.M."/>
            <person name="Lauderdale J.D."/>
            <person name="Wilde H.D."/>
            <person name="Gerrin W."/>
            <person name="Kust A."/>
            <person name="Washington J.W."/>
            <person name="Wagner C."/>
            <person name="Geier B."/>
            <person name="Liebeke M."/>
            <person name="Enke H."/>
            <person name="Niedermeyer T.H.J."/>
            <person name="Wilde S.B."/>
        </authorList>
    </citation>
    <scope>NUCLEOTIDE SEQUENCE [LARGE SCALE GENOMIC DNA]</scope>
    <source>
        <strain evidence="8">Thurmond2011</strain>
    </source>
</reference>
<evidence type="ECO:0000259" key="6">
    <source>
        <dbReference type="PROSITE" id="PS51987"/>
    </source>
</evidence>
<dbReference type="Pfam" id="PF00120">
    <property type="entry name" value="Gln-synt_C"/>
    <property type="match status" value="1"/>
</dbReference>
<proteinExistence type="inferred from homology"/>
<dbReference type="GO" id="GO:0005737">
    <property type="term" value="C:cytoplasm"/>
    <property type="evidence" value="ECO:0007669"/>
    <property type="project" value="TreeGrafter"/>
</dbReference>
<accession>A0AAP5M7J0</accession>
<dbReference type="PANTHER" id="PTHR43407:SF1">
    <property type="entry name" value="LENGSIN"/>
    <property type="match status" value="1"/>
</dbReference>
<dbReference type="Gene3D" id="3.30.590.10">
    <property type="entry name" value="Glutamine synthetase/guanido kinase, catalytic domain"/>
    <property type="match status" value="1"/>
</dbReference>
<evidence type="ECO:0000256" key="1">
    <source>
        <dbReference type="ARBA" id="ARBA00009897"/>
    </source>
</evidence>
<dbReference type="RefSeq" id="WP_208338714.1">
    <property type="nucleotide sequence ID" value="NZ_CAWQFN010000191.1"/>
</dbReference>
<evidence type="ECO:0000313" key="7">
    <source>
        <dbReference type="EMBL" id="MDR9895160.1"/>
    </source>
</evidence>
<dbReference type="EC" id="6.3.1.2" evidence="2"/>
<dbReference type="Proteomes" id="UP000667802">
    <property type="component" value="Unassembled WGS sequence"/>
</dbReference>
<evidence type="ECO:0000256" key="2">
    <source>
        <dbReference type="ARBA" id="ARBA00012937"/>
    </source>
</evidence>
<comment type="function">
    <text evidence="3">Involved in nitrogen metabolism via ammonium assimilation. Catalyzes the ATP-dependent biosynthesis of glutamine from glutamate and ammonia.</text>
</comment>
<dbReference type="InterPro" id="IPR036651">
    <property type="entry name" value="Gln_synt_N_sf"/>
</dbReference>
<dbReference type="GO" id="GO:0004356">
    <property type="term" value="F:glutamine synthetase activity"/>
    <property type="evidence" value="ECO:0007669"/>
    <property type="project" value="UniProtKB-EC"/>
</dbReference>
<dbReference type="PANTHER" id="PTHR43407">
    <property type="entry name" value="GLUTAMINE SYNTHETASE"/>
    <property type="match status" value="1"/>
</dbReference>
<dbReference type="Gene3D" id="3.10.20.70">
    <property type="entry name" value="Glutamine synthetase, N-terminal domain"/>
    <property type="match status" value="1"/>
</dbReference>
<dbReference type="GO" id="GO:0016020">
    <property type="term" value="C:membrane"/>
    <property type="evidence" value="ECO:0007669"/>
    <property type="project" value="TreeGrafter"/>
</dbReference>
<dbReference type="PROSITE" id="PS51987">
    <property type="entry name" value="GS_CATALYTIC"/>
    <property type="match status" value="1"/>
</dbReference>
<dbReference type="EMBL" id="JAALHA020000004">
    <property type="protein sequence ID" value="MDR9895160.1"/>
    <property type="molecule type" value="Genomic_DNA"/>
</dbReference>